<dbReference type="PANTHER" id="PTHR33076">
    <property type="entry name" value="NON-SPECIFIC LIPID-TRANSFER PROTEIN 2-RELATED"/>
    <property type="match status" value="1"/>
</dbReference>
<dbReference type="EMBL" id="JAAWWB010000031">
    <property type="protein sequence ID" value="KAG6745401.1"/>
    <property type="molecule type" value="Genomic_DNA"/>
</dbReference>
<dbReference type="OrthoDB" id="1890443at2759"/>
<dbReference type="GO" id="GO:0006869">
    <property type="term" value="P:lipid transport"/>
    <property type="evidence" value="ECO:0007669"/>
    <property type="project" value="InterPro"/>
</dbReference>
<keyword evidence="1" id="KW-1015">Disulfide bond</keyword>
<evidence type="ECO:0000313" key="5">
    <source>
        <dbReference type="Proteomes" id="UP000886885"/>
    </source>
</evidence>
<evidence type="ECO:0000259" key="3">
    <source>
        <dbReference type="SMART" id="SM00499"/>
    </source>
</evidence>
<feature type="signal peptide" evidence="2">
    <location>
        <begin position="1"/>
        <end position="25"/>
    </location>
</feature>
<evidence type="ECO:0000313" key="4">
    <source>
        <dbReference type="EMBL" id="KAG6745401.1"/>
    </source>
</evidence>
<feature type="chain" id="PRO_5036489869" description="Bifunctional inhibitor/plant lipid transfer protein/seed storage helical domain-containing protein" evidence="2">
    <location>
        <begin position="26"/>
        <end position="161"/>
    </location>
</feature>
<dbReference type="InterPro" id="IPR000528">
    <property type="entry name" value="Plant_nsLTP"/>
</dbReference>
<comment type="caution">
    <text evidence="4">The sequence shown here is derived from an EMBL/GenBank/DDBJ whole genome shotgun (WGS) entry which is preliminary data.</text>
</comment>
<dbReference type="AlphaFoldDB" id="A0A8X8C1S7"/>
<evidence type="ECO:0000256" key="2">
    <source>
        <dbReference type="SAM" id="SignalP"/>
    </source>
</evidence>
<keyword evidence="5" id="KW-1185">Reference proteome</keyword>
<gene>
    <name evidence="4" type="ORF">POTOM_052066</name>
</gene>
<dbReference type="GO" id="GO:0008289">
    <property type="term" value="F:lipid binding"/>
    <property type="evidence" value="ECO:0007669"/>
    <property type="project" value="InterPro"/>
</dbReference>
<proteinExistence type="predicted"/>
<accession>A0A8X8C1S7</accession>
<dbReference type="CDD" id="cd01960">
    <property type="entry name" value="nsLTP1"/>
    <property type="match status" value="1"/>
</dbReference>
<organism evidence="4 5">
    <name type="scientific">Populus tomentosa</name>
    <name type="common">Chinese white poplar</name>
    <dbReference type="NCBI Taxonomy" id="118781"/>
    <lineage>
        <taxon>Eukaryota</taxon>
        <taxon>Viridiplantae</taxon>
        <taxon>Streptophyta</taxon>
        <taxon>Embryophyta</taxon>
        <taxon>Tracheophyta</taxon>
        <taxon>Spermatophyta</taxon>
        <taxon>Magnoliopsida</taxon>
        <taxon>eudicotyledons</taxon>
        <taxon>Gunneridae</taxon>
        <taxon>Pentapetalae</taxon>
        <taxon>rosids</taxon>
        <taxon>fabids</taxon>
        <taxon>Malpighiales</taxon>
        <taxon>Salicaceae</taxon>
        <taxon>Saliceae</taxon>
        <taxon>Populus</taxon>
    </lineage>
</organism>
<name>A0A8X8C1S7_POPTO</name>
<dbReference type="SMART" id="SM00499">
    <property type="entry name" value="AAI"/>
    <property type="match status" value="1"/>
</dbReference>
<keyword evidence="2" id="KW-0732">Signal</keyword>
<dbReference type="Proteomes" id="UP000886885">
    <property type="component" value="Chromosome 16A"/>
</dbReference>
<dbReference type="Pfam" id="PF00234">
    <property type="entry name" value="Tryp_alpha_amyl"/>
    <property type="match status" value="1"/>
</dbReference>
<reference evidence="4" key="1">
    <citation type="journal article" date="2020" name="bioRxiv">
        <title>Hybrid origin of Populus tomentosa Carr. identified through genome sequencing and phylogenomic analysis.</title>
        <authorList>
            <person name="An X."/>
            <person name="Gao K."/>
            <person name="Chen Z."/>
            <person name="Li J."/>
            <person name="Yang X."/>
            <person name="Yang X."/>
            <person name="Zhou J."/>
            <person name="Guo T."/>
            <person name="Zhao T."/>
            <person name="Huang S."/>
            <person name="Miao D."/>
            <person name="Khan W.U."/>
            <person name="Rao P."/>
            <person name="Ye M."/>
            <person name="Lei B."/>
            <person name="Liao W."/>
            <person name="Wang J."/>
            <person name="Ji L."/>
            <person name="Li Y."/>
            <person name="Guo B."/>
            <person name="Mustafa N.S."/>
            <person name="Li S."/>
            <person name="Yun Q."/>
            <person name="Keller S.R."/>
            <person name="Mao J."/>
            <person name="Zhang R."/>
            <person name="Strauss S.H."/>
        </authorList>
    </citation>
    <scope>NUCLEOTIDE SEQUENCE</scope>
    <source>
        <strain evidence="4">GM15</strain>
        <tissue evidence="4">Leaf</tissue>
    </source>
</reference>
<dbReference type="InterPro" id="IPR016140">
    <property type="entry name" value="Bifunc_inhib/LTP/seed_store"/>
</dbReference>
<protein>
    <recommendedName>
        <fullName evidence="3">Bifunctional inhibitor/plant lipid transfer protein/seed storage helical domain-containing protein</fullName>
    </recommendedName>
</protein>
<feature type="domain" description="Bifunctional inhibitor/plant lipid transfer protein/seed storage helical" evidence="3">
    <location>
        <begin position="29"/>
        <end position="113"/>
    </location>
</feature>
<evidence type="ECO:0000256" key="1">
    <source>
        <dbReference type="ARBA" id="ARBA00023157"/>
    </source>
</evidence>
<sequence length="161" mass="17496">MANARLICALLLCMVVTAPMLNIEASIPCHTVKVDLATCLGYFKNGGSVPPSCCRGVRNVNNAARTTKDRRDTCSCLKTTAKQYGIVNFRFAADLPRICNVNIHYRISASIDCSRFAFFTTSILSSLSSGLSEVTAGAAISRFPLERVSPMLLLSSTYLKF</sequence>